<comment type="subcellular location">
    <subcellularLocation>
        <location evidence="1">Membrane</location>
    </subcellularLocation>
</comment>
<organism evidence="7 8">
    <name type="scientific">Cirrhinus mrigala</name>
    <name type="common">Mrigala</name>
    <dbReference type="NCBI Taxonomy" id="683832"/>
    <lineage>
        <taxon>Eukaryota</taxon>
        <taxon>Metazoa</taxon>
        <taxon>Chordata</taxon>
        <taxon>Craniata</taxon>
        <taxon>Vertebrata</taxon>
        <taxon>Euteleostomi</taxon>
        <taxon>Actinopterygii</taxon>
        <taxon>Neopterygii</taxon>
        <taxon>Teleostei</taxon>
        <taxon>Ostariophysi</taxon>
        <taxon>Cypriniformes</taxon>
        <taxon>Cyprinidae</taxon>
        <taxon>Labeoninae</taxon>
        <taxon>Labeonini</taxon>
        <taxon>Cirrhinus</taxon>
    </lineage>
</organism>
<comment type="caution">
    <text evidence="7">The sequence shown here is derived from an EMBL/GenBank/DDBJ whole genome shotgun (WGS) entry which is preliminary data.</text>
</comment>
<dbReference type="InterPro" id="IPR002159">
    <property type="entry name" value="CD36_fam"/>
</dbReference>
<dbReference type="GO" id="GO:0016020">
    <property type="term" value="C:membrane"/>
    <property type="evidence" value="ECO:0007669"/>
    <property type="project" value="UniProtKB-SubCell"/>
</dbReference>
<sequence>EITLTEGSKVFATWKNPPPPVYMQFFFFNVTNPDEFLKGEAKARLTEVGPYTF</sequence>
<keyword evidence="8" id="KW-1185">Reference proteome</keyword>
<gene>
    <name evidence="7" type="ORF">M9458_042868</name>
</gene>
<keyword evidence="5" id="KW-0472">Membrane</keyword>
<feature type="non-terminal residue" evidence="7">
    <location>
        <position position="1"/>
    </location>
</feature>
<evidence type="ECO:0000256" key="2">
    <source>
        <dbReference type="ARBA" id="ARBA00010532"/>
    </source>
</evidence>
<evidence type="ECO:0000256" key="4">
    <source>
        <dbReference type="ARBA" id="ARBA00022989"/>
    </source>
</evidence>
<keyword evidence="6" id="KW-0325">Glycoprotein</keyword>
<name>A0ABD0NNK7_CIRMR</name>
<dbReference type="PANTHER" id="PTHR11923:SF94">
    <property type="entry name" value="LYSOSOME MEMBRANE PROTEIN 2"/>
    <property type="match status" value="1"/>
</dbReference>
<evidence type="ECO:0000256" key="5">
    <source>
        <dbReference type="ARBA" id="ARBA00023136"/>
    </source>
</evidence>
<keyword evidence="3" id="KW-0812">Transmembrane</keyword>
<evidence type="ECO:0000256" key="3">
    <source>
        <dbReference type="ARBA" id="ARBA00022692"/>
    </source>
</evidence>
<dbReference type="AlphaFoldDB" id="A0ABD0NNK7"/>
<protein>
    <submittedName>
        <fullName evidence="7">Uncharacterized protein</fullName>
    </submittedName>
</protein>
<feature type="non-terminal residue" evidence="7">
    <location>
        <position position="53"/>
    </location>
</feature>
<dbReference type="Pfam" id="PF01130">
    <property type="entry name" value="CD36"/>
    <property type="match status" value="1"/>
</dbReference>
<dbReference type="Proteomes" id="UP001529510">
    <property type="component" value="Unassembled WGS sequence"/>
</dbReference>
<evidence type="ECO:0000313" key="7">
    <source>
        <dbReference type="EMBL" id="KAL0163472.1"/>
    </source>
</evidence>
<dbReference type="EMBL" id="JAMKFB020000021">
    <property type="protein sequence ID" value="KAL0163472.1"/>
    <property type="molecule type" value="Genomic_DNA"/>
</dbReference>
<evidence type="ECO:0000313" key="8">
    <source>
        <dbReference type="Proteomes" id="UP001529510"/>
    </source>
</evidence>
<evidence type="ECO:0000256" key="6">
    <source>
        <dbReference type="ARBA" id="ARBA00023180"/>
    </source>
</evidence>
<reference evidence="7 8" key="1">
    <citation type="submission" date="2024-05" db="EMBL/GenBank/DDBJ databases">
        <title>Genome sequencing and assembly of Indian major carp, Cirrhinus mrigala (Hamilton, 1822).</title>
        <authorList>
            <person name="Mohindra V."/>
            <person name="Chowdhury L.M."/>
            <person name="Lal K."/>
            <person name="Jena J.K."/>
        </authorList>
    </citation>
    <scope>NUCLEOTIDE SEQUENCE [LARGE SCALE GENOMIC DNA]</scope>
    <source>
        <strain evidence="7">CM1030</strain>
        <tissue evidence="7">Blood</tissue>
    </source>
</reference>
<comment type="similarity">
    <text evidence="2">Belongs to the CD36 family.</text>
</comment>
<proteinExistence type="inferred from homology"/>
<dbReference type="PRINTS" id="PR01609">
    <property type="entry name" value="CD36FAMILY"/>
</dbReference>
<evidence type="ECO:0000256" key="1">
    <source>
        <dbReference type="ARBA" id="ARBA00004370"/>
    </source>
</evidence>
<keyword evidence="4" id="KW-1133">Transmembrane helix</keyword>
<dbReference type="PANTHER" id="PTHR11923">
    <property type="entry name" value="SCAVENGER RECEPTOR CLASS B TYPE-1 SR-B1"/>
    <property type="match status" value="1"/>
</dbReference>
<accession>A0ABD0NNK7</accession>